<protein>
    <submittedName>
        <fullName evidence="1">Uncharacterized protein</fullName>
    </submittedName>
</protein>
<reference evidence="1 2" key="1">
    <citation type="journal article" date="2002" name="Proc. Natl. Acad. Sci. U.S.A.">
        <title>The complete genome sequence of Chlorobium tepidum TLS, a photosynthetic, anaerobic, green-sulfur bacterium.</title>
        <authorList>
            <person name="Eisen J.A."/>
            <person name="Nelson K.E."/>
            <person name="Paulsen I.T."/>
            <person name="Heidelberg J.F."/>
            <person name="Wu M."/>
            <person name="Dodson R.J."/>
            <person name="Deboy R."/>
            <person name="Gwinn M.L."/>
            <person name="Nelson W.C."/>
            <person name="Haft D.H."/>
            <person name="Hickey E.K."/>
            <person name="Peterson J.D."/>
            <person name="Durkin A.S."/>
            <person name="Kolonay J.L."/>
            <person name="Yang F."/>
            <person name="Holt I."/>
            <person name="Umayam L.A."/>
            <person name="Mason T."/>
            <person name="Brenner M."/>
            <person name="Shea T.P."/>
            <person name="Parksey D."/>
            <person name="Nierman W.C."/>
            <person name="Feldblyum T.V."/>
            <person name="Hansen C.L."/>
            <person name="Craven M.B."/>
            <person name="Radune D."/>
            <person name="Vamathevan J."/>
            <person name="Khouri H."/>
            <person name="White O."/>
            <person name="Gruber T.M."/>
            <person name="Ketchum K.A."/>
            <person name="Venter J.C."/>
            <person name="Tettelin H."/>
            <person name="Bryant D.A."/>
            <person name="Fraser C.M."/>
        </authorList>
    </citation>
    <scope>NUCLEOTIDE SEQUENCE [LARGE SCALE GENOMIC DNA]</scope>
    <source>
        <strain evidence="2">ATCC 49652 / DSM 12025 / NBRC 103806 / TLS</strain>
    </source>
</reference>
<proteinExistence type="predicted"/>
<sequence>MFPPFVLLKSLVNQLIEIVSLFPANLIAVSATQKKDYTRLLAGQHEPVLQAKPRDNSWTLITKS</sequence>
<keyword evidence="2" id="KW-1185">Reference proteome</keyword>
<evidence type="ECO:0000313" key="1">
    <source>
        <dbReference type="EMBL" id="AAM71673.1"/>
    </source>
</evidence>
<organism evidence="1 2">
    <name type="scientific">Chlorobaculum tepidum (strain ATCC 49652 / DSM 12025 / NBRC 103806 / TLS)</name>
    <name type="common">Chlorobium tepidum</name>
    <dbReference type="NCBI Taxonomy" id="194439"/>
    <lineage>
        <taxon>Bacteria</taxon>
        <taxon>Pseudomonadati</taxon>
        <taxon>Chlorobiota</taxon>
        <taxon>Chlorobiia</taxon>
        <taxon>Chlorobiales</taxon>
        <taxon>Chlorobiaceae</taxon>
        <taxon>Chlorobaculum</taxon>
    </lineage>
</organism>
<dbReference type="AlphaFoldDB" id="Q8KFA0"/>
<dbReference type="EMBL" id="AE006470">
    <property type="protein sequence ID" value="AAM71673.1"/>
    <property type="molecule type" value="Genomic_DNA"/>
</dbReference>
<evidence type="ECO:0000313" key="2">
    <source>
        <dbReference type="Proteomes" id="UP000001007"/>
    </source>
</evidence>
<dbReference type="EnsemblBacteria" id="AAM71673">
    <property type="protein sequence ID" value="AAM71673"/>
    <property type="gene ID" value="CT0427"/>
</dbReference>
<gene>
    <name evidence="1" type="ordered locus">CT0427</name>
</gene>
<dbReference type="KEGG" id="cte:CT0427"/>
<dbReference type="STRING" id="194439.CT0427"/>
<dbReference type="Proteomes" id="UP000001007">
    <property type="component" value="Chromosome"/>
</dbReference>
<dbReference type="HOGENOM" id="CLU_2859568_0_0_10"/>
<accession>Q8KFA0</accession>
<name>Q8KFA0_CHLTE</name>